<dbReference type="GO" id="GO:0046872">
    <property type="term" value="F:metal ion binding"/>
    <property type="evidence" value="ECO:0007669"/>
    <property type="project" value="UniProtKB-KW"/>
</dbReference>
<evidence type="ECO:0000256" key="7">
    <source>
        <dbReference type="ARBA" id="ARBA00023136"/>
    </source>
</evidence>
<evidence type="ECO:0000256" key="9">
    <source>
        <dbReference type="SAM" id="Phobius"/>
    </source>
</evidence>
<accession>A0A0M0KH87</accession>
<keyword evidence="4 8" id="KW-0479">Metal-binding</keyword>
<dbReference type="Gene3D" id="1.20.1300.10">
    <property type="entry name" value="Fumarate reductase/succinate dehydrogenase, transmembrane subunit"/>
    <property type="match status" value="1"/>
</dbReference>
<feature type="transmembrane region" description="Helical" evidence="9">
    <location>
        <begin position="12"/>
        <end position="34"/>
    </location>
</feature>
<evidence type="ECO:0000256" key="8">
    <source>
        <dbReference type="PIRSR" id="PIRSR000170-1"/>
    </source>
</evidence>
<reference evidence="10" key="1">
    <citation type="submission" date="2015-08" db="EMBL/GenBank/DDBJ databases">
        <title>Complete DNA Sequence of Pseudomonas syringae pv. actinidiae, the Causal Agent of Kiwifruit Canker Disease.</title>
        <authorList>
            <person name="Rikkerink E.H.A."/>
            <person name="Fineran P.C."/>
        </authorList>
    </citation>
    <scope>NUCLEOTIDE SEQUENCE</scope>
    <source>
        <strain evidence="10">DSM 13666</strain>
    </source>
</reference>
<feature type="transmembrane region" description="Helical" evidence="9">
    <location>
        <begin position="54"/>
        <end position="76"/>
    </location>
</feature>
<dbReference type="RefSeq" id="WP_010899237.1">
    <property type="nucleotide sequence ID" value="NZ_CP040441.1"/>
</dbReference>
<dbReference type="OMA" id="WGITVGP"/>
<keyword evidence="6 8" id="KW-0408">Iron</keyword>
<dbReference type="CDD" id="cd03497">
    <property type="entry name" value="SQR_TypeB_1_TM"/>
    <property type="match status" value="1"/>
</dbReference>
<feature type="binding site" description="axial binding residue" evidence="8">
    <location>
        <position position="28"/>
    </location>
    <ligand>
        <name>heme</name>
        <dbReference type="ChEBI" id="CHEBI:30413"/>
    </ligand>
    <ligandPart>
        <name>Fe</name>
        <dbReference type="ChEBI" id="CHEBI:18248"/>
    </ligandPart>
</feature>
<evidence type="ECO:0000256" key="3">
    <source>
        <dbReference type="ARBA" id="ARBA00022692"/>
    </source>
</evidence>
<gene>
    <name evidence="10" type="ORF">AMD02_04300</name>
</gene>
<comment type="subcellular location">
    <subcellularLocation>
        <location evidence="1">Membrane</location>
    </subcellularLocation>
</comment>
<keyword evidence="3 9" id="KW-0812">Transmembrane</keyword>
<name>A0A0M0KH87_ALKHA</name>
<evidence type="ECO:0000256" key="4">
    <source>
        <dbReference type="ARBA" id="ARBA00022723"/>
    </source>
</evidence>
<feature type="transmembrane region" description="Helical" evidence="9">
    <location>
        <begin position="178"/>
        <end position="202"/>
    </location>
</feature>
<dbReference type="InterPro" id="IPR016002">
    <property type="entry name" value="Succ_DH_cyt_b558_Firmicute"/>
</dbReference>
<dbReference type="InterPro" id="IPR034804">
    <property type="entry name" value="SQR/QFR_C/D"/>
</dbReference>
<accession>A0A4Y7X2D3</accession>
<keyword evidence="7 9" id="KW-0472">Membrane</keyword>
<keyword evidence="5 9" id="KW-1133">Transmembrane helix</keyword>
<feature type="transmembrane region" description="Helical" evidence="9">
    <location>
        <begin position="97"/>
        <end position="115"/>
    </location>
</feature>
<dbReference type="AlphaFoldDB" id="A0A0M0KH87"/>
<evidence type="ECO:0000313" key="10">
    <source>
        <dbReference type="EMBL" id="KOO38169.1"/>
    </source>
</evidence>
<dbReference type="PIRSF" id="PIRSF000170">
    <property type="entry name" value="Succ_dh_cyt_b558"/>
    <property type="match status" value="1"/>
</dbReference>
<evidence type="ECO:0000256" key="5">
    <source>
        <dbReference type="ARBA" id="ARBA00022989"/>
    </source>
</evidence>
<feature type="binding site" description="axial binding residue" evidence="8">
    <location>
        <position position="70"/>
    </location>
    <ligand>
        <name>heme</name>
        <dbReference type="ChEBI" id="CHEBI:30413"/>
    </ligand>
    <ligandPart>
        <name>Fe</name>
        <dbReference type="ChEBI" id="CHEBI:18248"/>
    </ligandPart>
</feature>
<sequence length="209" mass="24045">MAENREFFNRRLHSLLGVIPIGIFLIQHFVVNHFATAGASAFNQAAHFMESLPFRYALEIFIIFIPILYHAIYGLYIAFQAKNNTSHYGYFRNWMFLLQRISGVFLLIFIAWHVWETRIQAAFGAEVNYDMMADILSNPFMLVFYILGVVSATFHFANGLWSFFVSWGITVSPRSQQIMTYVTVAIFFALTFVGIRAILAFINPDLANI</sequence>
<dbReference type="GeneID" id="87598616"/>
<organism evidence="10">
    <name type="scientific">Halalkalibacterium halodurans</name>
    <name type="common">Bacillus halodurans</name>
    <dbReference type="NCBI Taxonomy" id="86665"/>
    <lineage>
        <taxon>Bacteria</taxon>
        <taxon>Bacillati</taxon>
        <taxon>Bacillota</taxon>
        <taxon>Bacilli</taxon>
        <taxon>Bacillales</taxon>
        <taxon>Bacillaceae</taxon>
        <taxon>Halalkalibacterium (ex Joshi et al. 2022)</taxon>
    </lineage>
</organism>
<dbReference type="NCBIfam" id="TIGR02046">
    <property type="entry name" value="sdhC_b558_fam"/>
    <property type="match status" value="1"/>
</dbReference>
<evidence type="ECO:0000256" key="2">
    <source>
        <dbReference type="ARBA" id="ARBA00022617"/>
    </source>
</evidence>
<protein>
    <submittedName>
        <fullName evidence="10">Succinate dehydrogenase</fullName>
    </submittedName>
</protein>
<dbReference type="InterPro" id="IPR011138">
    <property type="entry name" value="Cytochrome_b-558"/>
</dbReference>
<feature type="binding site" description="axial binding residue" evidence="8">
    <location>
        <position position="155"/>
    </location>
    <ligand>
        <name>heme</name>
        <dbReference type="ChEBI" id="CHEBI:30413"/>
    </ligand>
    <ligandPart>
        <name>Fe</name>
        <dbReference type="ChEBI" id="CHEBI:18248"/>
    </ligandPart>
</feature>
<comment type="caution">
    <text evidence="10">The sequence shown here is derived from an EMBL/GenBank/DDBJ whole genome shotgun (WGS) entry which is preliminary data.</text>
</comment>
<dbReference type="EMBL" id="LILD01000001">
    <property type="protein sequence ID" value="KOO38169.1"/>
    <property type="molecule type" value="Genomic_DNA"/>
</dbReference>
<dbReference type="Pfam" id="PF01127">
    <property type="entry name" value="Sdh_cyt"/>
    <property type="match status" value="1"/>
</dbReference>
<feature type="binding site" description="axial binding residue" evidence="8">
    <location>
        <position position="113"/>
    </location>
    <ligand>
        <name>heme</name>
        <dbReference type="ChEBI" id="CHEBI:30413"/>
    </ligand>
    <ligandPart>
        <name>Fe</name>
        <dbReference type="ChEBI" id="CHEBI:18248"/>
    </ligandPart>
</feature>
<dbReference type="InterPro" id="IPR000701">
    <property type="entry name" value="SuccDH_FuR_B_TM-su"/>
</dbReference>
<evidence type="ECO:0000256" key="1">
    <source>
        <dbReference type="ARBA" id="ARBA00004370"/>
    </source>
</evidence>
<keyword evidence="2 8" id="KW-0349">Heme</keyword>
<dbReference type="GO" id="GO:0016020">
    <property type="term" value="C:membrane"/>
    <property type="evidence" value="ECO:0007669"/>
    <property type="project" value="UniProtKB-SubCell"/>
</dbReference>
<evidence type="ECO:0000256" key="6">
    <source>
        <dbReference type="ARBA" id="ARBA00023004"/>
    </source>
</evidence>
<proteinExistence type="predicted"/>
<dbReference type="SUPFAM" id="SSF81343">
    <property type="entry name" value="Fumarate reductase respiratory complex transmembrane subunits"/>
    <property type="match status" value="1"/>
</dbReference>
<feature type="transmembrane region" description="Helical" evidence="9">
    <location>
        <begin position="135"/>
        <end position="157"/>
    </location>
</feature>
<dbReference type="PATRIC" id="fig|136160.3.peg.1124"/>